<dbReference type="OrthoDB" id="9776955at2"/>
<sequence length="329" mass="35151">MKRRQAIGLMAGSAVSAAATARAQQTPRMWTVGVATGSAEGDSEAEERLEAFRQGMRDLGWSEGRNVRYVYRWMRNDAALGRTMAAELVALAPDVVLTSGTVATVALHTATDTVPVVFVNVTDPVAGGFVASLGHPGGNMTGFTPFEYEISGKWLVLLRQVAPAVSRVALMGDIGNHNFKGFWLPFEEAARRAGIEPLRMPATSAAEIESGIAAFGGTPGGGLIVTASTFSLVHRELIESLAARYRLPAIYWTRFFPQTGGLLSYGPDSNAMTREAARYVSRILEGEKPANLPVQVATKYETVLNLGVARKLGLAVPPQFAALADEVID</sequence>
<dbReference type="EMBL" id="FUWJ01000004">
    <property type="protein sequence ID" value="SKA11396.1"/>
    <property type="molecule type" value="Genomic_DNA"/>
</dbReference>
<dbReference type="CDD" id="cd06325">
    <property type="entry name" value="PBP1_ABC_unchar_transporter"/>
    <property type="match status" value="1"/>
</dbReference>
<evidence type="ECO:0000313" key="2">
    <source>
        <dbReference type="Proteomes" id="UP000190092"/>
    </source>
</evidence>
<dbReference type="PANTHER" id="PTHR35271">
    <property type="entry name" value="ABC TRANSPORTER, SUBSTRATE-BINDING LIPOPROTEIN-RELATED"/>
    <property type="match status" value="1"/>
</dbReference>
<dbReference type="Proteomes" id="UP000190092">
    <property type="component" value="Unassembled WGS sequence"/>
</dbReference>
<reference evidence="2" key="1">
    <citation type="submission" date="2017-02" db="EMBL/GenBank/DDBJ databases">
        <authorList>
            <person name="Varghese N."/>
            <person name="Submissions S."/>
        </authorList>
    </citation>
    <scope>NUCLEOTIDE SEQUENCE [LARGE SCALE GENOMIC DNA]</scope>
    <source>
        <strain evidence="2">ATCC 27094</strain>
    </source>
</reference>
<gene>
    <name evidence="1" type="ORF">SAMN02745126_03615</name>
</gene>
<accession>A0A1T4R6E6</accession>
<dbReference type="RefSeq" id="WP_085935301.1">
    <property type="nucleotide sequence ID" value="NZ_FUWJ01000004.1"/>
</dbReference>
<proteinExistence type="predicted"/>
<evidence type="ECO:0000313" key="1">
    <source>
        <dbReference type="EMBL" id="SKA11396.1"/>
    </source>
</evidence>
<dbReference type="InterPro" id="IPR007487">
    <property type="entry name" value="ABC_transpt-TYRBP-like"/>
</dbReference>
<protein>
    <submittedName>
        <fullName evidence="1">Putative ABC transport system substrate-binding protein</fullName>
    </submittedName>
</protein>
<dbReference type="Pfam" id="PF04392">
    <property type="entry name" value="ABC_sub_bind"/>
    <property type="match status" value="1"/>
</dbReference>
<dbReference type="PANTHER" id="PTHR35271:SF1">
    <property type="entry name" value="ABC TRANSPORTER, SUBSTRATE-BINDING LIPOPROTEIN"/>
    <property type="match status" value="1"/>
</dbReference>
<dbReference type="AlphaFoldDB" id="A0A1T4R6E6"/>
<keyword evidence="2" id="KW-1185">Reference proteome</keyword>
<dbReference type="Gene3D" id="3.40.50.2300">
    <property type="match status" value="2"/>
</dbReference>
<name>A0A1T4R6E6_9HYPH</name>
<dbReference type="STRING" id="225324.SAMN02745126_03615"/>
<organism evidence="1 2">
    <name type="scientific">Enhydrobacter aerosaccus</name>
    <dbReference type="NCBI Taxonomy" id="225324"/>
    <lineage>
        <taxon>Bacteria</taxon>
        <taxon>Pseudomonadati</taxon>
        <taxon>Pseudomonadota</taxon>
        <taxon>Alphaproteobacteria</taxon>
        <taxon>Hyphomicrobiales</taxon>
        <taxon>Enhydrobacter</taxon>
    </lineage>
</organism>